<evidence type="ECO:0000259" key="7">
    <source>
        <dbReference type="PROSITE" id="PS51352"/>
    </source>
</evidence>
<organism evidence="8 9">
    <name type="scientific">[Mycobacterium] kokjensenii</name>
    <dbReference type="NCBI Taxonomy" id="3064287"/>
    <lineage>
        <taxon>Bacteria</taxon>
        <taxon>Bacillati</taxon>
        <taxon>Actinomycetota</taxon>
        <taxon>Actinomycetes</taxon>
        <taxon>Mycobacteriales</taxon>
        <taxon>Mycobacteriaceae</taxon>
        <taxon>Mycolicibacter</taxon>
    </lineage>
</organism>
<dbReference type="PANTHER" id="PTHR42852:SF6">
    <property type="entry name" value="THIOL:DISULFIDE INTERCHANGE PROTEIN DSBE"/>
    <property type="match status" value="1"/>
</dbReference>
<dbReference type="PROSITE" id="PS51257">
    <property type="entry name" value="PROKAR_LIPOPROTEIN"/>
    <property type="match status" value="1"/>
</dbReference>
<dbReference type="Pfam" id="PF00578">
    <property type="entry name" value="AhpC-TSA"/>
    <property type="match status" value="1"/>
</dbReference>
<dbReference type="PROSITE" id="PS51352">
    <property type="entry name" value="THIOREDOXIN_2"/>
    <property type="match status" value="1"/>
</dbReference>
<dbReference type="PROSITE" id="PS00194">
    <property type="entry name" value="THIOREDOXIN_1"/>
    <property type="match status" value="1"/>
</dbReference>
<evidence type="ECO:0000256" key="1">
    <source>
        <dbReference type="ARBA" id="ARBA00004196"/>
    </source>
</evidence>
<evidence type="ECO:0000256" key="3">
    <source>
        <dbReference type="ARBA" id="ARBA00022968"/>
    </source>
</evidence>
<feature type="chain" id="PRO_5045665843" evidence="6">
    <location>
        <begin position="22"/>
        <end position="202"/>
    </location>
</feature>
<dbReference type="CDD" id="cd02966">
    <property type="entry name" value="TlpA_like_family"/>
    <property type="match status" value="1"/>
</dbReference>
<dbReference type="InterPro" id="IPR017937">
    <property type="entry name" value="Thioredoxin_CS"/>
</dbReference>
<dbReference type="RefSeq" id="WP_308475365.1">
    <property type="nucleotide sequence ID" value="NZ_OY726394.1"/>
</dbReference>
<keyword evidence="6" id="KW-0732">Signal</keyword>
<keyword evidence="2" id="KW-0201">Cytochrome c-type biogenesis</keyword>
<evidence type="ECO:0000256" key="4">
    <source>
        <dbReference type="ARBA" id="ARBA00023157"/>
    </source>
</evidence>
<dbReference type="InterPro" id="IPR013766">
    <property type="entry name" value="Thioredoxin_domain"/>
</dbReference>
<evidence type="ECO:0000313" key="9">
    <source>
        <dbReference type="Proteomes" id="UP001190336"/>
    </source>
</evidence>
<keyword evidence="3" id="KW-0812">Transmembrane</keyword>
<dbReference type="Proteomes" id="UP001190336">
    <property type="component" value="Chromosome"/>
</dbReference>
<gene>
    <name evidence="8" type="ORF">MU0083_000468</name>
</gene>
<keyword evidence="5" id="KW-0676">Redox-active center</keyword>
<evidence type="ECO:0000256" key="5">
    <source>
        <dbReference type="ARBA" id="ARBA00023284"/>
    </source>
</evidence>
<dbReference type="InterPro" id="IPR050553">
    <property type="entry name" value="Thioredoxin_ResA/DsbE_sf"/>
</dbReference>
<evidence type="ECO:0000256" key="6">
    <source>
        <dbReference type="SAM" id="SignalP"/>
    </source>
</evidence>
<evidence type="ECO:0000313" key="8">
    <source>
        <dbReference type="EMBL" id="CAJ1493738.1"/>
    </source>
</evidence>
<accession>A0ABN9MS07</accession>
<name>A0ABN9MS07_9MYCO</name>
<dbReference type="SUPFAM" id="SSF52833">
    <property type="entry name" value="Thioredoxin-like"/>
    <property type="match status" value="1"/>
</dbReference>
<comment type="subcellular location">
    <subcellularLocation>
        <location evidence="1">Cell envelope</location>
    </subcellularLocation>
</comment>
<dbReference type="InterPro" id="IPR000866">
    <property type="entry name" value="AhpC/TSA"/>
</dbReference>
<dbReference type="PANTHER" id="PTHR42852">
    <property type="entry name" value="THIOL:DISULFIDE INTERCHANGE PROTEIN DSBE"/>
    <property type="match status" value="1"/>
</dbReference>
<protein>
    <submittedName>
        <fullName evidence="8">TlpA disulfide reductase family protein</fullName>
    </submittedName>
</protein>
<feature type="signal peptide" evidence="6">
    <location>
        <begin position="1"/>
        <end position="21"/>
    </location>
</feature>
<evidence type="ECO:0000256" key="2">
    <source>
        <dbReference type="ARBA" id="ARBA00022748"/>
    </source>
</evidence>
<keyword evidence="3" id="KW-0735">Signal-anchor</keyword>
<reference evidence="8 9" key="1">
    <citation type="submission" date="2023-08" db="EMBL/GenBank/DDBJ databases">
        <authorList>
            <person name="Folkvardsen B D."/>
            <person name="Norman A."/>
        </authorList>
    </citation>
    <scope>NUCLEOTIDE SEQUENCE [LARGE SCALE GENOMIC DNA]</scope>
    <source>
        <strain evidence="8 9">Mu0083</strain>
    </source>
</reference>
<sequence length="202" mass="21496">MRAMLIAGAALAALLSGCAVGDDAVTHGGTFEFVSPGGMTDIFYDPPSDRGTPGPISGPDLMDTARTVGVDDYPGQVVVVNVWGQWCGPCRSEIGQLQKVYDATRSKGVAFLGIDVRDPAPQAPRDFIKDRRVTYPSIYDPAMRTMIAFGGRYPSSVIPATMVLDRQHRVAAVFLREVLAEDLQPVVERLAAEAGESTGAAP</sequence>
<dbReference type="Gene3D" id="3.40.30.10">
    <property type="entry name" value="Glutaredoxin"/>
    <property type="match status" value="1"/>
</dbReference>
<keyword evidence="9" id="KW-1185">Reference proteome</keyword>
<feature type="domain" description="Thioredoxin" evidence="7">
    <location>
        <begin position="34"/>
        <end position="192"/>
    </location>
</feature>
<proteinExistence type="predicted"/>
<keyword evidence="4" id="KW-1015">Disulfide bond</keyword>
<dbReference type="EMBL" id="OY726394">
    <property type="protein sequence ID" value="CAJ1493738.1"/>
    <property type="molecule type" value="Genomic_DNA"/>
</dbReference>
<dbReference type="InterPro" id="IPR036249">
    <property type="entry name" value="Thioredoxin-like_sf"/>
</dbReference>